<keyword evidence="2" id="KW-0472">Membrane</keyword>
<sequence length="208" mass="23939">MAFELYSHNRGSKIMLVIAFLVVLLWALLLVEIGLGKKDEEKYLKYWNNPNRDTNNRPAYPDWRWGKEDYNGVEQLFSVGSVLILEIPHLTIHHILLYTQCMHPVGALCTSLIMGCCWFVNGFFGVLQWLSNLEDWSNDIKSTDNLQTANAGLSFALVLAYWVYMGFSASDVHKWRKEKKILRQQARAQARELESVAVGIDEERKNGN</sequence>
<evidence type="ECO:0000313" key="3">
    <source>
        <dbReference type="EMBL" id="KAF2018921.1"/>
    </source>
</evidence>
<dbReference type="OrthoDB" id="4167046at2759"/>
<dbReference type="AlphaFoldDB" id="A0A6A5Y1Y8"/>
<evidence type="ECO:0000256" key="2">
    <source>
        <dbReference type="SAM" id="Phobius"/>
    </source>
</evidence>
<keyword evidence="1" id="KW-0175">Coiled coil</keyword>
<feature type="coiled-coil region" evidence="1">
    <location>
        <begin position="172"/>
        <end position="203"/>
    </location>
</feature>
<name>A0A6A5Y1Y8_9PLEO</name>
<dbReference type="Proteomes" id="UP000799778">
    <property type="component" value="Unassembled WGS sequence"/>
</dbReference>
<accession>A0A6A5Y1Y8</accession>
<organism evidence="3 4">
    <name type="scientific">Aaosphaeria arxii CBS 175.79</name>
    <dbReference type="NCBI Taxonomy" id="1450172"/>
    <lineage>
        <taxon>Eukaryota</taxon>
        <taxon>Fungi</taxon>
        <taxon>Dikarya</taxon>
        <taxon>Ascomycota</taxon>
        <taxon>Pezizomycotina</taxon>
        <taxon>Dothideomycetes</taxon>
        <taxon>Pleosporomycetidae</taxon>
        <taxon>Pleosporales</taxon>
        <taxon>Pleosporales incertae sedis</taxon>
        <taxon>Aaosphaeria</taxon>
    </lineage>
</organism>
<reference evidence="3" key="1">
    <citation type="journal article" date="2020" name="Stud. Mycol.">
        <title>101 Dothideomycetes genomes: a test case for predicting lifestyles and emergence of pathogens.</title>
        <authorList>
            <person name="Haridas S."/>
            <person name="Albert R."/>
            <person name="Binder M."/>
            <person name="Bloem J."/>
            <person name="Labutti K."/>
            <person name="Salamov A."/>
            <person name="Andreopoulos B."/>
            <person name="Baker S."/>
            <person name="Barry K."/>
            <person name="Bills G."/>
            <person name="Bluhm B."/>
            <person name="Cannon C."/>
            <person name="Castanera R."/>
            <person name="Culley D."/>
            <person name="Daum C."/>
            <person name="Ezra D."/>
            <person name="Gonzalez J."/>
            <person name="Henrissat B."/>
            <person name="Kuo A."/>
            <person name="Liang C."/>
            <person name="Lipzen A."/>
            <person name="Lutzoni F."/>
            <person name="Magnuson J."/>
            <person name="Mondo S."/>
            <person name="Nolan M."/>
            <person name="Ohm R."/>
            <person name="Pangilinan J."/>
            <person name="Park H.-J."/>
            <person name="Ramirez L."/>
            <person name="Alfaro M."/>
            <person name="Sun H."/>
            <person name="Tritt A."/>
            <person name="Yoshinaga Y."/>
            <person name="Zwiers L.-H."/>
            <person name="Turgeon B."/>
            <person name="Goodwin S."/>
            <person name="Spatafora J."/>
            <person name="Crous P."/>
            <person name="Grigoriev I."/>
        </authorList>
    </citation>
    <scope>NUCLEOTIDE SEQUENCE</scope>
    <source>
        <strain evidence="3">CBS 175.79</strain>
    </source>
</reference>
<feature type="transmembrane region" description="Helical" evidence="2">
    <location>
        <begin position="105"/>
        <end position="131"/>
    </location>
</feature>
<keyword evidence="4" id="KW-1185">Reference proteome</keyword>
<feature type="transmembrane region" description="Helical" evidence="2">
    <location>
        <begin position="151"/>
        <end position="170"/>
    </location>
</feature>
<keyword evidence="2" id="KW-1133">Transmembrane helix</keyword>
<dbReference type="EMBL" id="ML978067">
    <property type="protein sequence ID" value="KAF2018921.1"/>
    <property type="molecule type" value="Genomic_DNA"/>
</dbReference>
<evidence type="ECO:0000313" key="4">
    <source>
        <dbReference type="Proteomes" id="UP000799778"/>
    </source>
</evidence>
<dbReference type="GeneID" id="54288224"/>
<evidence type="ECO:0000256" key="1">
    <source>
        <dbReference type="SAM" id="Coils"/>
    </source>
</evidence>
<keyword evidence="2" id="KW-0812">Transmembrane</keyword>
<proteinExistence type="predicted"/>
<dbReference type="RefSeq" id="XP_033387260.1">
    <property type="nucleotide sequence ID" value="XM_033530827.1"/>
</dbReference>
<gene>
    <name evidence="3" type="ORF">BU24DRAFT_447530</name>
</gene>
<feature type="transmembrane region" description="Helical" evidence="2">
    <location>
        <begin position="14"/>
        <end position="35"/>
    </location>
</feature>
<protein>
    <submittedName>
        <fullName evidence="3">Uncharacterized protein</fullName>
    </submittedName>
</protein>